<feature type="transmembrane region" description="Helical" evidence="6">
    <location>
        <begin position="284"/>
        <end position="304"/>
    </location>
</feature>
<dbReference type="SUPFAM" id="SSF103473">
    <property type="entry name" value="MFS general substrate transporter"/>
    <property type="match status" value="1"/>
</dbReference>
<evidence type="ECO:0000256" key="7">
    <source>
        <dbReference type="SAM" id="SignalP"/>
    </source>
</evidence>
<comment type="caution">
    <text evidence="9">The sequence shown here is derived from an EMBL/GenBank/DDBJ whole genome shotgun (WGS) entry which is preliminary data.</text>
</comment>
<keyword evidence="3 6" id="KW-0812">Transmembrane</keyword>
<dbReference type="InterPro" id="IPR011701">
    <property type="entry name" value="MFS"/>
</dbReference>
<dbReference type="InterPro" id="IPR052983">
    <property type="entry name" value="MFS_Riboflavin_Transporter"/>
</dbReference>
<keyword evidence="5 6" id="KW-0472">Membrane</keyword>
<evidence type="ECO:0000256" key="2">
    <source>
        <dbReference type="ARBA" id="ARBA00022448"/>
    </source>
</evidence>
<dbReference type="GeneID" id="36343284"/>
<feature type="transmembrane region" description="Helical" evidence="6">
    <location>
        <begin position="378"/>
        <end position="397"/>
    </location>
</feature>
<evidence type="ECO:0000256" key="6">
    <source>
        <dbReference type="SAM" id="Phobius"/>
    </source>
</evidence>
<evidence type="ECO:0000313" key="9">
    <source>
        <dbReference type="EMBL" id="EUB57558.1"/>
    </source>
</evidence>
<evidence type="ECO:0000256" key="4">
    <source>
        <dbReference type="ARBA" id="ARBA00022989"/>
    </source>
</evidence>
<feature type="transmembrane region" description="Helical" evidence="6">
    <location>
        <begin position="45"/>
        <end position="66"/>
    </location>
</feature>
<dbReference type="EMBL" id="APAU02000081">
    <property type="protein sequence ID" value="EUB57558.1"/>
    <property type="molecule type" value="Genomic_DNA"/>
</dbReference>
<evidence type="ECO:0000256" key="5">
    <source>
        <dbReference type="ARBA" id="ARBA00023136"/>
    </source>
</evidence>
<evidence type="ECO:0000259" key="8">
    <source>
        <dbReference type="PROSITE" id="PS50850"/>
    </source>
</evidence>
<dbReference type="OrthoDB" id="410267at2759"/>
<feature type="domain" description="Major facilitator superfamily (MFS) profile" evidence="8">
    <location>
        <begin position="1"/>
        <end position="447"/>
    </location>
</feature>
<dbReference type="GO" id="GO:0016020">
    <property type="term" value="C:membrane"/>
    <property type="evidence" value="ECO:0007669"/>
    <property type="project" value="UniProtKB-SubCell"/>
</dbReference>
<feature type="transmembrane region" description="Helical" evidence="6">
    <location>
        <begin position="99"/>
        <end position="120"/>
    </location>
</feature>
<proteinExistence type="predicted"/>
<feature type="transmembrane region" description="Helical" evidence="6">
    <location>
        <begin position="316"/>
        <end position="334"/>
    </location>
</feature>
<keyword evidence="10" id="KW-1185">Reference proteome</keyword>
<evidence type="ECO:0000256" key="1">
    <source>
        <dbReference type="ARBA" id="ARBA00004141"/>
    </source>
</evidence>
<feature type="chain" id="PRO_5004881867" evidence="7">
    <location>
        <begin position="22"/>
        <end position="492"/>
    </location>
</feature>
<dbReference type="PANTHER" id="PTHR43385">
    <property type="entry name" value="RIBOFLAVIN TRANSPORTER RIBJ"/>
    <property type="match status" value="1"/>
</dbReference>
<name>W6U8I5_ECHGR</name>
<dbReference type="KEGG" id="egl:EGR_07569"/>
<feature type="transmembrane region" description="Helical" evidence="6">
    <location>
        <begin position="423"/>
        <end position="442"/>
    </location>
</feature>
<dbReference type="RefSeq" id="XP_024348754.1">
    <property type="nucleotide sequence ID" value="XM_024496818.1"/>
</dbReference>
<dbReference type="InterPro" id="IPR036259">
    <property type="entry name" value="MFS_trans_sf"/>
</dbReference>
<dbReference type="Proteomes" id="UP000019149">
    <property type="component" value="Unassembled WGS sequence"/>
</dbReference>
<gene>
    <name evidence="9" type="ORF">EGR_07569</name>
</gene>
<dbReference type="InterPro" id="IPR020846">
    <property type="entry name" value="MFS_dom"/>
</dbReference>
<feature type="transmembrane region" description="Helical" evidence="6">
    <location>
        <begin position="73"/>
        <end position="93"/>
    </location>
</feature>
<reference evidence="9 10" key="1">
    <citation type="journal article" date="2013" name="Nat. Genet.">
        <title>The genome of the hydatid tapeworm Echinococcus granulosus.</title>
        <authorList>
            <person name="Zheng H."/>
            <person name="Zhang W."/>
            <person name="Zhang L."/>
            <person name="Zhang Z."/>
            <person name="Li J."/>
            <person name="Lu G."/>
            <person name="Zhu Y."/>
            <person name="Wang Y."/>
            <person name="Huang Y."/>
            <person name="Liu J."/>
            <person name="Kang H."/>
            <person name="Chen J."/>
            <person name="Wang L."/>
            <person name="Chen A."/>
            <person name="Yu S."/>
            <person name="Gao Z."/>
            <person name="Jin L."/>
            <person name="Gu W."/>
            <person name="Wang Z."/>
            <person name="Zhao L."/>
            <person name="Shi B."/>
            <person name="Wen H."/>
            <person name="Lin R."/>
            <person name="Jones M.K."/>
            <person name="Brejova B."/>
            <person name="Vinar T."/>
            <person name="Zhao G."/>
            <person name="McManus D.P."/>
            <person name="Chen Z."/>
            <person name="Zhou Y."/>
            <person name="Wang S."/>
        </authorList>
    </citation>
    <scope>NUCLEOTIDE SEQUENCE [LARGE SCALE GENOMIC DNA]</scope>
</reference>
<accession>W6U8I5</accession>
<feature type="transmembrane region" description="Helical" evidence="6">
    <location>
        <begin position="251"/>
        <end position="272"/>
    </location>
</feature>
<organism evidence="9 10">
    <name type="scientific">Echinococcus granulosus</name>
    <name type="common">Hydatid tapeworm</name>
    <dbReference type="NCBI Taxonomy" id="6210"/>
    <lineage>
        <taxon>Eukaryota</taxon>
        <taxon>Metazoa</taxon>
        <taxon>Spiralia</taxon>
        <taxon>Lophotrochozoa</taxon>
        <taxon>Platyhelminthes</taxon>
        <taxon>Cestoda</taxon>
        <taxon>Eucestoda</taxon>
        <taxon>Cyclophyllidea</taxon>
        <taxon>Taeniidae</taxon>
        <taxon>Echinococcus</taxon>
        <taxon>Echinococcus granulosus group</taxon>
    </lineage>
</organism>
<dbReference type="AlphaFoldDB" id="W6U8I5"/>
<dbReference type="CTD" id="36343284"/>
<dbReference type="PROSITE" id="PS50850">
    <property type="entry name" value="MFS"/>
    <property type="match status" value="1"/>
</dbReference>
<keyword evidence="7" id="KW-0732">Signal</keyword>
<dbReference type="Pfam" id="PF07690">
    <property type="entry name" value="MFS_1"/>
    <property type="match status" value="1"/>
</dbReference>
<evidence type="ECO:0000256" key="3">
    <source>
        <dbReference type="ARBA" id="ARBA00022692"/>
    </source>
</evidence>
<keyword evidence="4 6" id="KW-1133">Transmembrane helix</keyword>
<feature type="transmembrane region" description="Helical" evidence="6">
    <location>
        <begin position="177"/>
        <end position="195"/>
    </location>
</feature>
<feature type="signal peptide" evidence="7">
    <location>
        <begin position="1"/>
        <end position="21"/>
    </location>
</feature>
<dbReference type="OMA" id="FEKGYHY"/>
<protein>
    <submittedName>
        <fullName evidence="9">Inner membrane protein yhjX</fullName>
    </submittedName>
</protein>
<sequence length="492" mass="53992">MASAWAFLTVLGAALIHLSLGYNYTVGNMNAYLIPYMNITSGQTVWIHAVVISGQAIAMPLGGLLTSKIGFRIVVAVGCLLCSGGVALSSLTVQHGLGPFIFTYAVMFGLGMGLPYSVLFTLAADWFPNHRAVVTGIILGGLGMGALLFTPTQTALINPYNLPNSDPSVLARVTRSFLILAAVMFVLQIIGFSLLRKSPSSANDDDDVFSESDNSEILDKDDSEVAVKIESSDIHNIYNYTIQEALKSIDFYTIAIIIFLDTVPITLQSSAYKVFGSEHGLEDRYLSTIATCTAIFNCSGRVIWGLICDHVSFKIPLGWFLMQWAILFGTFPLVAETKVFTYLFPVWVFLLFFSMAGHFVLMPAACSRIFGPKNTATTYGLLYFTTVSCSAFTRSLILKERCPSAIILAAIVSQYDIKKNFPLTFYCCCALCLVSFALSLFLKDKFGKWRDVTRLCTNACNICRYEPPMAREMEDDSAAELSVVTNTKIYDS</sequence>
<feature type="transmembrane region" description="Helical" evidence="6">
    <location>
        <begin position="346"/>
        <end position="366"/>
    </location>
</feature>
<dbReference type="PANTHER" id="PTHR43385:SF1">
    <property type="entry name" value="RIBOFLAVIN TRANSPORTER RIBJ"/>
    <property type="match status" value="1"/>
</dbReference>
<keyword evidence="2" id="KW-0813">Transport</keyword>
<comment type="subcellular location">
    <subcellularLocation>
        <location evidence="1">Membrane</location>
        <topology evidence="1">Multi-pass membrane protein</topology>
    </subcellularLocation>
</comment>
<evidence type="ECO:0000313" key="10">
    <source>
        <dbReference type="Proteomes" id="UP000019149"/>
    </source>
</evidence>
<dbReference type="GO" id="GO:0022857">
    <property type="term" value="F:transmembrane transporter activity"/>
    <property type="evidence" value="ECO:0007669"/>
    <property type="project" value="InterPro"/>
</dbReference>
<dbReference type="Gene3D" id="1.20.1250.20">
    <property type="entry name" value="MFS general substrate transporter like domains"/>
    <property type="match status" value="2"/>
</dbReference>
<feature type="transmembrane region" description="Helical" evidence="6">
    <location>
        <begin position="132"/>
        <end position="157"/>
    </location>
</feature>